<feature type="transmembrane region" description="Helical" evidence="1">
    <location>
        <begin position="189"/>
        <end position="207"/>
    </location>
</feature>
<feature type="transmembrane region" description="Helical" evidence="1">
    <location>
        <begin position="160"/>
        <end position="177"/>
    </location>
</feature>
<accession>A0A840CSD9</accession>
<feature type="transmembrane region" description="Helical" evidence="1">
    <location>
        <begin position="219"/>
        <end position="238"/>
    </location>
</feature>
<proteinExistence type="predicted"/>
<comment type="caution">
    <text evidence="2">The sequence shown here is derived from an EMBL/GenBank/DDBJ whole genome shotgun (WGS) entry which is preliminary data.</text>
</comment>
<keyword evidence="1" id="KW-0472">Membrane</keyword>
<dbReference type="Proteomes" id="UP000555103">
    <property type="component" value="Unassembled WGS sequence"/>
</dbReference>
<organism evidence="2 3">
    <name type="scientific">Dysgonomonas hofstadii</name>
    <dbReference type="NCBI Taxonomy" id="637886"/>
    <lineage>
        <taxon>Bacteria</taxon>
        <taxon>Pseudomonadati</taxon>
        <taxon>Bacteroidota</taxon>
        <taxon>Bacteroidia</taxon>
        <taxon>Bacteroidales</taxon>
        <taxon>Dysgonomonadaceae</taxon>
        <taxon>Dysgonomonas</taxon>
    </lineage>
</organism>
<protein>
    <recommendedName>
        <fullName evidence="4">Membrane protein 6-pyruvoyl-tetrahydropterin synthase-related domain-containing protein</fullName>
    </recommendedName>
</protein>
<dbReference type="RefSeq" id="WP_183308431.1">
    <property type="nucleotide sequence ID" value="NZ_JACIEP010000015.1"/>
</dbReference>
<keyword evidence="1" id="KW-1133">Transmembrane helix</keyword>
<feature type="transmembrane region" description="Helical" evidence="1">
    <location>
        <begin position="62"/>
        <end position="83"/>
    </location>
</feature>
<feature type="transmembrane region" description="Helical" evidence="1">
    <location>
        <begin position="24"/>
        <end position="42"/>
    </location>
</feature>
<name>A0A840CSD9_9BACT</name>
<dbReference type="AlphaFoldDB" id="A0A840CSD9"/>
<feature type="transmembrane region" description="Helical" evidence="1">
    <location>
        <begin position="95"/>
        <end position="114"/>
    </location>
</feature>
<gene>
    <name evidence="2" type="ORF">GGR21_003509</name>
</gene>
<dbReference type="EMBL" id="JACIEP010000015">
    <property type="protein sequence ID" value="MBB4037589.1"/>
    <property type="molecule type" value="Genomic_DNA"/>
</dbReference>
<reference evidence="2 3" key="1">
    <citation type="submission" date="2020-08" db="EMBL/GenBank/DDBJ databases">
        <title>Genomic Encyclopedia of Type Strains, Phase IV (KMG-IV): sequencing the most valuable type-strain genomes for metagenomic binning, comparative biology and taxonomic classification.</title>
        <authorList>
            <person name="Goeker M."/>
        </authorList>
    </citation>
    <scope>NUCLEOTIDE SEQUENCE [LARGE SCALE GENOMIC DNA]</scope>
    <source>
        <strain evidence="2 3">DSM 104969</strain>
    </source>
</reference>
<evidence type="ECO:0000313" key="3">
    <source>
        <dbReference type="Proteomes" id="UP000555103"/>
    </source>
</evidence>
<keyword evidence="3" id="KW-1185">Reference proteome</keyword>
<evidence type="ECO:0000313" key="2">
    <source>
        <dbReference type="EMBL" id="MBB4037589.1"/>
    </source>
</evidence>
<evidence type="ECO:0008006" key="4">
    <source>
        <dbReference type="Google" id="ProtNLM"/>
    </source>
</evidence>
<feature type="transmembrane region" description="Helical" evidence="1">
    <location>
        <begin position="401"/>
        <end position="418"/>
    </location>
</feature>
<sequence length="426" mass="48781">MAYLSAVLYTFSAYHLFDWYNRGALGEAISFTFLPVVFLGFYEIAKGNYRRWYLLTIGYSLLIYTHLLSSFLTFITLIIVSLFYLKPLVKERKRILYLLLAAVVTIPIVAGYLFPMLEQMASNTFNYSNAVNITGQTKLSLQQIGLGMLSGLFYPEGENIAGMGILLITLIVLRLFIKEKTPLLKIADCCALIGVIYTITMSFIFPWGRLPLGFIQFPWRLYEFVVFFFAIAGTYYLINIIKTRKQYIVVSAGIVILTLTTIVISNNNYVRWQTKALRDIPELFTGIPSVDNEYYLGGREYMPAKVPTYRMFNQRKDSITTSFVGAYTSNFQKKDGITSFDVITSEPVTLELPLIYYKGYKAFIDGNEVPLEESTRGLAQISTDKPGKAKIFYQETIIQKASWYVSLISTILLCLFILKYRERKQQ</sequence>
<feature type="transmembrane region" description="Helical" evidence="1">
    <location>
        <begin position="247"/>
        <end position="265"/>
    </location>
</feature>
<evidence type="ECO:0000256" key="1">
    <source>
        <dbReference type="SAM" id="Phobius"/>
    </source>
</evidence>
<keyword evidence="1" id="KW-0812">Transmembrane</keyword>